<organism evidence="3 4">
    <name type="scientific">Vagococcus allomyrinae</name>
    <dbReference type="NCBI Taxonomy" id="2794353"/>
    <lineage>
        <taxon>Bacteria</taxon>
        <taxon>Bacillati</taxon>
        <taxon>Bacillota</taxon>
        <taxon>Bacilli</taxon>
        <taxon>Lactobacillales</taxon>
        <taxon>Enterococcaceae</taxon>
        <taxon>Vagococcus</taxon>
    </lineage>
</organism>
<feature type="transmembrane region" description="Helical" evidence="2">
    <location>
        <begin position="7"/>
        <end position="23"/>
    </location>
</feature>
<dbReference type="Pfam" id="PF10112">
    <property type="entry name" value="Halogen_Hydrol"/>
    <property type="match status" value="1"/>
</dbReference>
<keyword evidence="2" id="KW-0812">Transmembrane</keyword>
<sequence length="231" mass="26352">MNIKRISKFIVYILAVVGFFVILSDTGSILGSIVIVGILLALMAVIVKLLPKSKKVHNNVPSVSVQKEQHYQELGMDDQQIAFFRETMAHAKKQIVQLEQNMNAVAKLKAVDLRNDTVKAAKAMFKELVKEPTKLHLADRFLYNHLPNLVDLTNKYLEINAHDIKTKNTYDALEKSSNVIDEVSKLLVSDYERFMADDLDELDVEITLAKQNLSREQMNQEKMAYTEKEEN</sequence>
<keyword evidence="1" id="KW-0175">Coiled coil</keyword>
<gene>
    <name evidence="3" type="ORF">I6N95_00140</name>
</gene>
<keyword evidence="4" id="KW-1185">Reference proteome</keyword>
<dbReference type="InterPro" id="IPR018770">
    <property type="entry name" value="ChloroindolylP_hydrolase"/>
</dbReference>
<evidence type="ECO:0000313" key="4">
    <source>
        <dbReference type="Proteomes" id="UP000674938"/>
    </source>
</evidence>
<dbReference type="RefSeq" id="WP_209524309.1">
    <property type="nucleotide sequence ID" value="NZ_JAEEGA010000001.1"/>
</dbReference>
<comment type="caution">
    <text evidence="3">The sequence shown here is derived from an EMBL/GenBank/DDBJ whole genome shotgun (WGS) entry which is preliminary data.</text>
</comment>
<accession>A0A940SQ71</accession>
<feature type="transmembrane region" description="Helical" evidence="2">
    <location>
        <begin position="29"/>
        <end position="50"/>
    </location>
</feature>
<keyword evidence="2" id="KW-0472">Membrane</keyword>
<dbReference type="EMBL" id="JAEEGA010000001">
    <property type="protein sequence ID" value="MBP1039402.1"/>
    <property type="molecule type" value="Genomic_DNA"/>
</dbReference>
<evidence type="ECO:0000313" key="3">
    <source>
        <dbReference type="EMBL" id="MBP1039402.1"/>
    </source>
</evidence>
<dbReference type="Proteomes" id="UP000674938">
    <property type="component" value="Unassembled WGS sequence"/>
</dbReference>
<evidence type="ECO:0000256" key="2">
    <source>
        <dbReference type="SAM" id="Phobius"/>
    </source>
</evidence>
<reference evidence="3" key="1">
    <citation type="submission" date="2020-12" db="EMBL/GenBank/DDBJ databases">
        <title>Vagococcus allomyrinae sp. nov. and Enterococcus lavae sp. nov., isolated from the larvae of Allomyrina dichotoma.</title>
        <authorList>
            <person name="Lee S.D."/>
        </authorList>
    </citation>
    <scope>NUCLEOTIDE SEQUENCE</scope>
    <source>
        <strain evidence="3">BWB3-3</strain>
    </source>
</reference>
<dbReference type="AlphaFoldDB" id="A0A940SQ71"/>
<feature type="coiled-coil region" evidence="1">
    <location>
        <begin position="81"/>
        <end position="108"/>
    </location>
</feature>
<evidence type="ECO:0000256" key="1">
    <source>
        <dbReference type="SAM" id="Coils"/>
    </source>
</evidence>
<keyword evidence="2" id="KW-1133">Transmembrane helix</keyword>
<protein>
    <submittedName>
        <fullName evidence="3">5-bromo-4-chloroindolyl phosphate hydrolysis family protein</fullName>
    </submittedName>
</protein>
<name>A0A940SQ71_9ENTE</name>
<proteinExistence type="predicted"/>